<keyword evidence="2" id="KW-1133">Transmembrane helix</keyword>
<evidence type="ECO:0000256" key="1">
    <source>
        <dbReference type="SAM" id="MobiDB-lite"/>
    </source>
</evidence>
<dbReference type="Proteomes" id="UP001319080">
    <property type="component" value="Unassembled WGS sequence"/>
</dbReference>
<comment type="caution">
    <text evidence="3">The sequence shown here is derived from an EMBL/GenBank/DDBJ whole genome shotgun (WGS) entry which is preliminary data.</text>
</comment>
<feature type="non-terminal residue" evidence="3">
    <location>
        <position position="221"/>
    </location>
</feature>
<feature type="transmembrane region" description="Helical" evidence="2">
    <location>
        <begin position="148"/>
        <end position="172"/>
    </location>
</feature>
<keyword evidence="2" id="KW-0472">Membrane</keyword>
<feature type="compositionally biased region" description="Gly residues" evidence="1">
    <location>
        <begin position="202"/>
        <end position="221"/>
    </location>
</feature>
<gene>
    <name evidence="3" type="ORF">KK062_19125</name>
</gene>
<proteinExistence type="predicted"/>
<dbReference type="EMBL" id="JAHESE010000021">
    <property type="protein sequence ID" value="MBT1710368.1"/>
    <property type="molecule type" value="Genomic_DNA"/>
</dbReference>
<organism evidence="3 4">
    <name type="scientific">Dawidia cretensis</name>
    <dbReference type="NCBI Taxonomy" id="2782350"/>
    <lineage>
        <taxon>Bacteria</taxon>
        <taxon>Pseudomonadati</taxon>
        <taxon>Bacteroidota</taxon>
        <taxon>Cytophagia</taxon>
        <taxon>Cytophagales</taxon>
        <taxon>Chryseotaleaceae</taxon>
        <taxon>Dawidia</taxon>
    </lineage>
</organism>
<keyword evidence="4" id="KW-1185">Reference proteome</keyword>
<evidence type="ECO:0000256" key="2">
    <source>
        <dbReference type="SAM" id="Phobius"/>
    </source>
</evidence>
<sequence>MTADFVTYRKFIEKEPATALMELLREHGIVCELEEDKKSLGTVFTGEDTASFFRVKLQAQDFGRADVLLKTQASQDMVEVDSDHYLFSFTDQELHALLAAPDEWNELDYQLAQRILSDRGHAPSPEMLEQLRQDRLQELARPDTKNRVWIVIGYLLAAIGGWLGIVIGWHLVTYKKTLPNGQRVYDYPPAARAAGRRRRGRGSGMAGGGTLWRGVGGPGSD</sequence>
<feature type="region of interest" description="Disordered" evidence="1">
    <location>
        <begin position="195"/>
        <end position="221"/>
    </location>
</feature>
<dbReference type="RefSeq" id="WP_254085944.1">
    <property type="nucleotide sequence ID" value="NZ_JAHESE010000021.1"/>
</dbReference>
<accession>A0AAP2GV34</accession>
<evidence type="ECO:0000313" key="4">
    <source>
        <dbReference type="Proteomes" id="UP001319080"/>
    </source>
</evidence>
<keyword evidence="2" id="KW-0812">Transmembrane</keyword>
<evidence type="ECO:0000313" key="3">
    <source>
        <dbReference type="EMBL" id="MBT1710368.1"/>
    </source>
</evidence>
<protein>
    <submittedName>
        <fullName evidence="3">Uncharacterized protein</fullName>
    </submittedName>
</protein>
<dbReference type="AlphaFoldDB" id="A0AAP2GV34"/>
<name>A0AAP2GV34_9BACT</name>
<reference evidence="3 4" key="1">
    <citation type="submission" date="2021-05" db="EMBL/GenBank/DDBJ databases">
        <title>A Polyphasic approach of four new species of the genus Ohtaekwangia: Ohtaekwangia histidinii sp. nov., Ohtaekwangia cretensis sp. nov., Ohtaekwangia indiensis sp. nov., Ohtaekwangia reichenbachii sp. nov. from diverse environment.</title>
        <authorList>
            <person name="Octaviana S."/>
        </authorList>
    </citation>
    <scope>NUCLEOTIDE SEQUENCE [LARGE SCALE GENOMIC DNA]</scope>
    <source>
        <strain evidence="3 4">PWU5</strain>
    </source>
</reference>